<dbReference type="Pfam" id="PF26634">
    <property type="entry name" value="DUF8207"/>
    <property type="match status" value="1"/>
</dbReference>
<dbReference type="Proteomes" id="UP001152799">
    <property type="component" value="Chromosome 3"/>
</dbReference>
<dbReference type="AlphaFoldDB" id="A0A9N9MLY3"/>
<dbReference type="EMBL" id="OU892279">
    <property type="protein sequence ID" value="CAG9765798.1"/>
    <property type="molecule type" value="Genomic_DNA"/>
</dbReference>
<feature type="compositionally biased region" description="Basic and acidic residues" evidence="2">
    <location>
        <begin position="84"/>
        <end position="94"/>
    </location>
</feature>
<evidence type="ECO:0000256" key="2">
    <source>
        <dbReference type="SAM" id="MobiDB-lite"/>
    </source>
</evidence>
<sequence length="1042" mass="122152">MASKRRKNANSEKNIKHKLISKRKDIKNKLNVLKHGQIVHDNLFEPITKHLQNIEHKLGPSTNTKDTIKLPLKKEDKSFGIKTEYEMNYDKNESSNDDDYDVDDDDDDDDDDDKKSVASEPINFQSTPIEFSDNTPKGIINFNPSVTATAPHIKRKLSFSTNKLQPSNILRKSIIENVEESLKEEEDQKQKEYENKLNKSIMERSLADYEEQYHPLPLKYIKRFISKESDGRLRVKLDKDIEQFSIGNKKINFDGPDLLVSGKKYKGTKGLYGLLFNQKVPTIYTKDDARNYVQILKKANALKKYFTPTSELISSNNIKFKKVVQPLLKKITDEDDNDNNLNLKQGEGLLMSLSNNPIDYVFWDDPNELVDRLRLLIASQTAGNTGHIYIKMASKFYTDAQLLDIVENDDFWQDLEENNESTESQNDEVGASTHMETAEDEQDALRQILEDGDQSDSEEDCELFSEHDSLSENSGTESNLAEWQPIETCTLEIEELCENMETKEIQVIEESENVLENVGENGKYREIKEKLKNELKLFEEVENENLEKKDEVFRQNDKIKRKFEKDDLEVSRKENDKSKAIIQEKTKSEDLKIRIVKENVNKKNKRYFPENDLDEQNCKHKFNLLPTNNPNIRNQQVYKKPSTSKHHQQLILINQESQGIARNFEEKNVSIKNSSNYKKDLKNENESRSFTERKPVINENPKIENILFCQEEISSNLGNEDGRNLKENINNLIERPTNLESKILENNIETYKKMVANEESSINNKQEERENEDFKAKAGDLTKEIKSKQKIFDESLKNRKNNLKKLQETHEKKFNKGKEKAENLKSTENNFKKLQVNFETKLNEVLKCAKKKLQIQKQQEESENKFEEKIHEIAELDREVKRQNKEIKFKQKYVDEALKNTKILEEIYEGKLNEVKIDAETMRKHRKEHLKAKNLKLRNIKNFELENAIFNKLKQKNYKQTKNVSEQTNEKLKKNSALNLDLQEYEKSFKDMQKRELNALRKQNSTLERIEVQKIGIRSKYILIKPFSKFLLVYENKQEHNM</sequence>
<feature type="compositionally biased region" description="Polar residues" evidence="2">
    <location>
        <begin position="122"/>
        <end position="135"/>
    </location>
</feature>
<evidence type="ECO:0000259" key="3">
    <source>
        <dbReference type="Pfam" id="PF26634"/>
    </source>
</evidence>
<feature type="region of interest" description="Disordered" evidence="2">
    <location>
        <begin position="1"/>
        <end position="22"/>
    </location>
</feature>
<dbReference type="PANTHER" id="PTHR35374">
    <property type="entry name" value="CYCLIN-DEPENDENT KINASE 11A-LIKE"/>
    <property type="match status" value="1"/>
</dbReference>
<evidence type="ECO:0000256" key="1">
    <source>
        <dbReference type="SAM" id="Coils"/>
    </source>
</evidence>
<feature type="domain" description="DUF8207" evidence="3">
    <location>
        <begin position="235"/>
        <end position="328"/>
    </location>
</feature>
<dbReference type="PANTHER" id="PTHR35374:SF1">
    <property type="entry name" value="PROTEIN KINASE DOMAIN-CONTAINING PROTEIN"/>
    <property type="match status" value="1"/>
</dbReference>
<proteinExistence type="predicted"/>
<accession>A0A9N9MLY3</accession>
<feature type="coiled-coil region" evidence="1">
    <location>
        <begin position="955"/>
        <end position="1010"/>
    </location>
</feature>
<feature type="compositionally biased region" description="Acidic residues" evidence="2">
    <location>
        <begin position="450"/>
        <end position="463"/>
    </location>
</feature>
<protein>
    <recommendedName>
        <fullName evidence="3">DUF8207 domain-containing protein</fullName>
    </recommendedName>
</protein>
<feature type="compositionally biased region" description="Polar residues" evidence="2">
    <location>
        <begin position="471"/>
        <end position="481"/>
    </location>
</feature>
<gene>
    <name evidence="4" type="ORF">CEUTPL_LOCUS6401</name>
</gene>
<name>A0A9N9MLY3_9CUCU</name>
<reference evidence="4" key="1">
    <citation type="submission" date="2022-01" db="EMBL/GenBank/DDBJ databases">
        <authorList>
            <person name="King R."/>
        </authorList>
    </citation>
    <scope>NUCLEOTIDE SEQUENCE</scope>
</reference>
<dbReference type="InterPro" id="IPR058520">
    <property type="entry name" value="DUF8207"/>
</dbReference>
<evidence type="ECO:0000313" key="4">
    <source>
        <dbReference type="EMBL" id="CAG9765798.1"/>
    </source>
</evidence>
<feature type="coiled-coil region" evidence="1">
    <location>
        <begin position="486"/>
        <end position="551"/>
    </location>
</feature>
<organism evidence="4 5">
    <name type="scientific">Ceutorhynchus assimilis</name>
    <name type="common">cabbage seed weevil</name>
    <dbReference type="NCBI Taxonomy" id="467358"/>
    <lineage>
        <taxon>Eukaryota</taxon>
        <taxon>Metazoa</taxon>
        <taxon>Ecdysozoa</taxon>
        <taxon>Arthropoda</taxon>
        <taxon>Hexapoda</taxon>
        <taxon>Insecta</taxon>
        <taxon>Pterygota</taxon>
        <taxon>Neoptera</taxon>
        <taxon>Endopterygota</taxon>
        <taxon>Coleoptera</taxon>
        <taxon>Polyphaga</taxon>
        <taxon>Cucujiformia</taxon>
        <taxon>Curculionidae</taxon>
        <taxon>Ceutorhynchinae</taxon>
        <taxon>Ceutorhynchus</taxon>
    </lineage>
</organism>
<feature type="compositionally biased region" description="Acidic residues" evidence="2">
    <location>
        <begin position="95"/>
        <end position="112"/>
    </location>
</feature>
<keyword evidence="1" id="KW-0175">Coiled coil</keyword>
<evidence type="ECO:0000313" key="5">
    <source>
        <dbReference type="Proteomes" id="UP001152799"/>
    </source>
</evidence>
<feature type="coiled-coil region" evidence="1">
    <location>
        <begin position="175"/>
        <end position="203"/>
    </location>
</feature>
<feature type="coiled-coil region" evidence="1">
    <location>
        <begin position="748"/>
        <end position="893"/>
    </location>
</feature>
<feature type="region of interest" description="Disordered" evidence="2">
    <location>
        <begin position="84"/>
        <end position="136"/>
    </location>
</feature>
<keyword evidence="5" id="KW-1185">Reference proteome</keyword>
<feature type="region of interest" description="Disordered" evidence="2">
    <location>
        <begin position="418"/>
        <end position="483"/>
    </location>
</feature>